<evidence type="ECO:0000313" key="3">
    <source>
        <dbReference type="Proteomes" id="UP001156903"/>
    </source>
</evidence>
<dbReference type="NCBIfam" id="NF006617">
    <property type="entry name" value="PRK09184.1"/>
    <property type="match status" value="1"/>
</dbReference>
<dbReference type="SUPFAM" id="SSF47336">
    <property type="entry name" value="ACP-like"/>
    <property type="match status" value="1"/>
</dbReference>
<dbReference type="EMBL" id="BSPB01000017">
    <property type="protein sequence ID" value="GLS14936.1"/>
    <property type="molecule type" value="Genomic_DNA"/>
</dbReference>
<reference evidence="3" key="1">
    <citation type="journal article" date="2019" name="Int. J. Syst. Evol. Microbiol.">
        <title>The Global Catalogue of Microorganisms (GCM) 10K type strain sequencing project: providing services to taxonomists for standard genome sequencing and annotation.</title>
        <authorList>
            <consortium name="The Broad Institute Genomics Platform"/>
            <consortium name="The Broad Institute Genome Sequencing Center for Infectious Disease"/>
            <person name="Wu L."/>
            <person name="Ma J."/>
        </authorList>
    </citation>
    <scope>NUCLEOTIDE SEQUENCE [LARGE SCALE GENOMIC DNA]</scope>
    <source>
        <strain evidence="3">NBRC 109341</strain>
    </source>
</reference>
<evidence type="ECO:0000313" key="2">
    <source>
        <dbReference type="EMBL" id="GLS14936.1"/>
    </source>
</evidence>
<dbReference type="PROSITE" id="PS50075">
    <property type="entry name" value="CARRIER"/>
    <property type="match status" value="1"/>
</dbReference>
<comment type="caution">
    <text evidence="2">The sequence shown here is derived from an EMBL/GenBank/DDBJ whole genome shotgun (WGS) entry which is preliminary data.</text>
</comment>
<sequence length="94" mass="10362">MTQNTPFPSVDLLLPEVAALVIEALNLDVQPAEVDPDEPLYGDGLGLDSIDMLEVALVVSKRYGFQLKSDNEQNQQIFASLRSLTAHIAEHRTQ</sequence>
<accession>A0ABQ6C3P0</accession>
<dbReference type="Proteomes" id="UP001156903">
    <property type="component" value="Unassembled WGS sequence"/>
</dbReference>
<dbReference type="InterPro" id="IPR009081">
    <property type="entry name" value="PP-bd_ACP"/>
</dbReference>
<name>A0ABQ6C3P0_9BURK</name>
<evidence type="ECO:0000259" key="1">
    <source>
        <dbReference type="PROSITE" id="PS50075"/>
    </source>
</evidence>
<organism evidence="2 3">
    <name type="scientific">Hydrogenophaga electricum</name>
    <dbReference type="NCBI Taxonomy" id="1230953"/>
    <lineage>
        <taxon>Bacteria</taxon>
        <taxon>Pseudomonadati</taxon>
        <taxon>Pseudomonadota</taxon>
        <taxon>Betaproteobacteria</taxon>
        <taxon>Burkholderiales</taxon>
        <taxon>Comamonadaceae</taxon>
        <taxon>Hydrogenophaga</taxon>
    </lineage>
</organism>
<protein>
    <submittedName>
        <fullName evidence="2">Acyl carrier protein</fullName>
    </submittedName>
</protein>
<dbReference type="Pfam" id="PF00550">
    <property type="entry name" value="PP-binding"/>
    <property type="match status" value="1"/>
</dbReference>
<keyword evidence="3" id="KW-1185">Reference proteome</keyword>
<dbReference type="RefSeq" id="WP_284307961.1">
    <property type="nucleotide sequence ID" value="NZ_BSPB01000017.1"/>
</dbReference>
<feature type="domain" description="Carrier" evidence="1">
    <location>
        <begin position="11"/>
        <end position="92"/>
    </location>
</feature>
<dbReference type="Gene3D" id="1.10.1200.10">
    <property type="entry name" value="ACP-like"/>
    <property type="match status" value="1"/>
</dbReference>
<dbReference type="InterPro" id="IPR036736">
    <property type="entry name" value="ACP-like_sf"/>
</dbReference>
<gene>
    <name evidence="2" type="primary">acpC</name>
    <name evidence="2" type="ORF">GCM10007935_23690</name>
</gene>
<proteinExistence type="predicted"/>